<reference evidence="2 3" key="1">
    <citation type="submission" date="2023-09" db="EMBL/GenBank/DDBJ databases">
        <title>Microbacterium fusihabitans sp. nov., Microbacterium phycihabitans sp. nov., and Microbacterium cervinum sp. nov., isolated from dried seaweeds of beach.</title>
        <authorList>
            <person name="Lee S.D."/>
        </authorList>
    </citation>
    <scope>NUCLEOTIDE SEQUENCE [LARGE SCALE GENOMIC DNA]</scope>
    <source>
        <strain evidence="2 3">KSW2-21</strain>
    </source>
</reference>
<sequence length="347" mass="36793">MAGRMSRASRVAVLVVVIVVLLAYALGAGVLLGLTSPRRAGGEVFLATAAIGGFAVGPMLMGSWLTFWDPRRSRGSRQMFRRMWIVMGVVEIASVALIIAYAVLVGAPTWLPVVFIAGGAVLMAAAYAIGPALRNADRHQVAGEVASIYPPEERRRDIRRIALTAVITFVIMGILSLSLGLIFGAEENWFPLVGLPIAMTLFIGGGVGAMFPSYRLGRRARALVDGDLGRLRAIGKVVLGNKKVELTPEDEEAAARYAPVAPALLTYQLISLGALIAGQGILQINTLLSETSDPAFRVFSAIFLGLVIVGLAVVIPLQLRQIRRAQAYASAHPVPRSGATATSTVEV</sequence>
<evidence type="ECO:0008006" key="4">
    <source>
        <dbReference type="Google" id="ProtNLM"/>
    </source>
</evidence>
<protein>
    <recommendedName>
        <fullName evidence="4">MFS transporter</fullName>
    </recommendedName>
</protein>
<feature type="transmembrane region" description="Helical" evidence="1">
    <location>
        <begin position="264"/>
        <end position="284"/>
    </location>
</feature>
<keyword evidence="1" id="KW-1133">Transmembrane helix</keyword>
<feature type="transmembrane region" description="Helical" evidence="1">
    <location>
        <begin position="43"/>
        <end position="62"/>
    </location>
</feature>
<keyword evidence="1" id="KW-0812">Transmembrane</keyword>
<dbReference type="RefSeq" id="WP_316000550.1">
    <property type="nucleotide sequence ID" value="NZ_JAWDIU010000001.1"/>
</dbReference>
<evidence type="ECO:0000313" key="3">
    <source>
        <dbReference type="Proteomes" id="UP001256673"/>
    </source>
</evidence>
<feature type="transmembrane region" description="Helical" evidence="1">
    <location>
        <begin position="110"/>
        <end position="130"/>
    </location>
</feature>
<feature type="transmembrane region" description="Helical" evidence="1">
    <location>
        <begin position="161"/>
        <end position="183"/>
    </location>
</feature>
<feature type="transmembrane region" description="Helical" evidence="1">
    <location>
        <begin position="296"/>
        <end position="317"/>
    </location>
</feature>
<name>A0ABU3RRV2_9MICO</name>
<dbReference type="EMBL" id="JAWDIU010000001">
    <property type="protein sequence ID" value="MDU0325549.1"/>
    <property type="molecule type" value="Genomic_DNA"/>
</dbReference>
<keyword evidence="3" id="KW-1185">Reference proteome</keyword>
<keyword evidence="1" id="KW-0472">Membrane</keyword>
<proteinExistence type="predicted"/>
<organism evidence="2 3">
    <name type="scientific">Microbacterium algihabitans</name>
    <dbReference type="NCBI Taxonomy" id="3075992"/>
    <lineage>
        <taxon>Bacteria</taxon>
        <taxon>Bacillati</taxon>
        <taxon>Actinomycetota</taxon>
        <taxon>Actinomycetes</taxon>
        <taxon>Micrococcales</taxon>
        <taxon>Microbacteriaceae</taxon>
        <taxon>Microbacterium</taxon>
    </lineage>
</organism>
<evidence type="ECO:0000313" key="2">
    <source>
        <dbReference type="EMBL" id="MDU0325549.1"/>
    </source>
</evidence>
<feature type="transmembrane region" description="Helical" evidence="1">
    <location>
        <begin position="83"/>
        <end position="104"/>
    </location>
</feature>
<evidence type="ECO:0000256" key="1">
    <source>
        <dbReference type="SAM" id="Phobius"/>
    </source>
</evidence>
<gene>
    <name evidence="2" type="ORF">RWH43_02150</name>
</gene>
<accession>A0ABU3RRV2</accession>
<comment type="caution">
    <text evidence="2">The sequence shown here is derived from an EMBL/GenBank/DDBJ whole genome shotgun (WGS) entry which is preliminary data.</text>
</comment>
<dbReference type="Proteomes" id="UP001256673">
    <property type="component" value="Unassembled WGS sequence"/>
</dbReference>
<feature type="transmembrane region" description="Helical" evidence="1">
    <location>
        <begin position="189"/>
        <end position="211"/>
    </location>
</feature>